<feature type="region of interest" description="Disordered" evidence="3">
    <location>
        <begin position="116"/>
        <end position="140"/>
    </location>
</feature>
<evidence type="ECO:0000256" key="1">
    <source>
        <dbReference type="ARBA" id="ARBA00022737"/>
    </source>
</evidence>
<dbReference type="PROSITE" id="PS51375">
    <property type="entry name" value="PPR"/>
    <property type="match status" value="4"/>
</dbReference>
<dbReference type="Proteomes" id="UP000734854">
    <property type="component" value="Unassembled WGS sequence"/>
</dbReference>
<dbReference type="GO" id="GO:0003723">
    <property type="term" value="F:RNA binding"/>
    <property type="evidence" value="ECO:0007669"/>
    <property type="project" value="InterPro"/>
</dbReference>
<protein>
    <recommendedName>
        <fullName evidence="6">Pentatricopeptide repeat-containing protein</fullName>
    </recommendedName>
</protein>
<dbReference type="InterPro" id="IPR046960">
    <property type="entry name" value="PPR_At4g14850-like_plant"/>
</dbReference>
<dbReference type="SUPFAM" id="SSF48452">
    <property type="entry name" value="TPR-like"/>
    <property type="match status" value="2"/>
</dbReference>
<evidence type="ECO:0000256" key="2">
    <source>
        <dbReference type="PROSITE-ProRule" id="PRU00708"/>
    </source>
</evidence>
<dbReference type="AlphaFoldDB" id="A0A8J5L0P6"/>
<feature type="region of interest" description="Disordered" evidence="3">
    <location>
        <begin position="1"/>
        <end position="30"/>
    </location>
</feature>
<dbReference type="Gene3D" id="1.25.40.10">
    <property type="entry name" value="Tetratricopeptide repeat domain"/>
    <property type="match status" value="3"/>
</dbReference>
<feature type="compositionally biased region" description="Acidic residues" evidence="3">
    <location>
        <begin position="116"/>
        <end position="132"/>
    </location>
</feature>
<feature type="repeat" description="PPR" evidence="2">
    <location>
        <begin position="334"/>
        <end position="368"/>
    </location>
</feature>
<dbReference type="EMBL" id="JACMSC010000011">
    <property type="protein sequence ID" value="KAG6500262.1"/>
    <property type="molecule type" value="Genomic_DNA"/>
</dbReference>
<feature type="compositionally biased region" description="Basic and acidic residues" evidence="3">
    <location>
        <begin position="11"/>
        <end position="25"/>
    </location>
</feature>
<feature type="repeat" description="PPR" evidence="2">
    <location>
        <begin position="404"/>
        <end position="434"/>
    </location>
</feature>
<reference evidence="4 5" key="1">
    <citation type="submission" date="2020-08" db="EMBL/GenBank/DDBJ databases">
        <title>Plant Genome Project.</title>
        <authorList>
            <person name="Zhang R.-G."/>
        </authorList>
    </citation>
    <scope>NUCLEOTIDE SEQUENCE [LARGE SCALE GENOMIC DNA]</scope>
    <source>
        <tissue evidence="4">Rhizome</tissue>
    </source>
</reference>
<evidence type="ECO:0008006" key="6">
    <source>
        <dbReference type="Google" id="ProtNLM"/>
    </source>
</evidence>
<dbReference type="NCBIfam" id="TIGR00756">
    <property type="entry name" value="PPR"/>
    <property type="match status" value="4"/>
</dbReference>
<feature type="repeat" description="PPR" evidence="2">
    <location>
        <begin position="435"/>
        <end position="469"/>
    </location>
</feature>
<feature type="repeat" description="PPR" evidence="2">
    <location>
        <begin position="675"/>
        <end position="709"/>
    </location>
</feature>
<comment type="caution">
    <text evidence="4">The sequence shown here is derived from an EMBL/GenBank/DDBJ whole genome shotgun (WGS) entry which is preliminary data.</text>
</comment>
<dbReference type="Pfam" id="PF20431">
    <property type="entry name" value="E_motif"/>
    <property type="match status" value="1"/>
</dbReference>
<dbReference type="PANTHER" id="PTHR47926">
    <property type="entry name" value="PENTATRICOPEPTIDE REPEAT-CONTAINING PROTEIN"/>
    <property type="match status" value="1"/>
</dbReference>
<evidence type="ECO:0000313" key="5">
    <source>
        <dbReference type="Proteomes" id="UP000734854"/>
    </source>
</evidence>
<dbReference type="Pfam" id="PF01535">
    <property type="entry name" value="PPR"/>
    <property type="match status" value="4"/>
</dbReference>
<dbReference type="PANTHER" id="PTHR47926:SF515">
    <property type="entry name" value="UMP-CMP KINASE"/>
    <property type="match status" value="1"/>
</dbReference>
<dbReference type="FunFam" id="1.25.40.10:FF:000090">
    <property type="entry name" value="Pentatricopeptide repeat-containing protein, chloroplastic"/>
    <property type="match status" value="1"/>
</dbReference>
<name>A0A8J5L0P6_ZINOF</name>
<dbReference type="InterPro" id="IPR046848">
    <property type="entry name" value="E_motif"/>
</dbReference>
<feature type="compositionally biased region" description="Pro residues" evidence="3">
    <location>
        <begin position="231"/>
        <end position="240"/>
    </location>
</feature>
<evidence type="ECO:0000313" key="4">
    <source>
        <dbReference type="EMBL" id="KAG6500262.1"/>
    </source>
</evidence>
<feature type="region of interest" description="Disordered" evidence="3">
    <location>
        <begin position="49"/>
        <end position="97"/>
    </location>
</feature>
<accession>A0A8J5L0P6</accession>
<organism evidence="4 5">
    <name type="scientific">Zingiber officinale</name>
    <name type="common">Ginger</name>
    <name type="synonym">Amomum zingiber</name>
    <dbReference type="NCBI Taxonomy" id="94328"/>
    <lineage>
        <taxon>Eukaryota</taxon>
        <taxon>Viridiplantae</taxon>
        <taxon>Streptophyta</taxon>
        <taxon>Embryophyta</taxon>
        <taxon>Tracheophyta</taxon>
        <taxon>Spermatophyta</taxon>
        <taxon>Magnoliopsida</taxon>
        <taxon>Liliopsida</taxon>
        <taxon>Zingiberales</taxon>
        <taxon>Zingiberaceae</taxon>
        <taxon>Zingiber</taxon>
    </lineage>
</organism>
<keyword evidence="5" id="KW-1185">Reference proteome</keyword>
<dbReference type="InterPro" id="IPR011990">
    <property type="entry name" value="TPR-like_helical_dom_sf"/>
</dbReference>
<dbReference type="Pfam" id="PF13041">
    <property type="entry name" value="PPR_2"/>
    <property type="match status" value="2"/>
</dbReference>
<dbReference type="InterPro" id="IPR002885">
    <property type="entry name" value="PPR_rpt"/>
</dbReference>
<gene>
    <name evidence="4" type="ORF">ZIOFF_040105</name>
</gene>
<keyword evidence="1" id="KW-0677">Repeat</keyword>
<evidence type="ECO:0000256" key="3">
    <source>
        <dbReference type="SAM" id="MobiDB-lite"/>
    </source>
</evidence>
<sequence length="711" mass="79736">MSSNNVLSRNRLSDHRNRNPNHEDAVEVETEAGHGTLLRFCCTRTWRRSSRDCASSPPSCWRRQRRTPAHPPSPASNTRQRRSSTSSRRCSPPPPKHILHLVQRLSTVEHALRDWEDDDDLDVGDGVPEAEDSVQRENEKAEDLASEWTCSLGEDHETGHGRGFRCRRVQAIDMTTLVSCSSSSLIIASRLASINSGGRKREKSRWGRKNNQILPQRLYQSRSTSTSPAPQLFPLPPPPPITRTEALDRLLTDLEVALDRGVPFDPSLSSSLLETCTQMRSLSQGARLHRLIPAAVLRRSASLSSKLVRFYAACGQIEKAHRVFDQMPQRNKSHAFPWNSLLSGYVELGIHEDAMALYHQMEEEGVEPDEYTFPRVLKACAGIGSIRHGEAVHRHLVRSGFGHDAFVLNALVDMYSKCGDIQKARKVFDNMTSRDSVSWNSMLVGYIRHGLPHEALDICRGMVRAGSQLDSITISAMSSSFSSRKKLGLEIHGWVLRRGLEWELSTANSLITMYSEQSRLELARWIFAAMPKKDLVSWNAIIRAHSRDHRALTLFQQMVDSGVSPDHVTFVSLLSACANLGRVEDGKGCFSDMEHEFQLKPGLEHYGCMVNLLGRAGLLDEAYEMAMASASASKDMDVEGGATVWGALLYACSLHGEVEIAEVAARRLFELEPDNEHNFELLMSVYRYAGRLEEVERVRSLMEERGLESEL</sequence>
<dbReference type="FunFam" id="1.25.40.10:FF:000344">
    <property type="entry name" value="Pentatricopeptide repeat-containing protein"/>
    <property type="match status" value="1"/>
</dbReference>
<feature type="region of interest" description="Disordered" evidence="3">
    <location>
        <begin position="220"/>
        <end position="240"/>
    </location>
</feature>
<dbReference type="GO" id="GO:0009451">
    <property type="term" value="P:RNA modification"/>
    <property type="evidence" value="ECO:0007669"/>
    <property type="project" value="InterPro"/>
</dbReference>
<proteinExistence type="predicted"/>
<feature type="compositionally biased region" description="Low complexity" evidence="3">
    <location>
        <begin position="1"/>
        <end position="10"/>
    </location>
</feature>